<name>A0ABQ0GVF5_9HYPH</name>
<keyword evidence="4" id="KW-1185">Reference proteome</keyword>
<dbReference type="Gene3D" id="2.60.450.10">
    <property type="entry name" value="Lipopolysaccharide (LPS) transport protein A like domain"/>
    <property type="match status" value="1"/>
</dbReference>
<proteinExistence type="predicted"/>
<feature type="transmembrane region" description="Helical" evidence="2">
    <location>
        <begin position="52"/>
        <end position="73"/>
    </location>
</feature>
<dbReference type="NCBIfam" id="TIGR04409">
    <property type="entry name" value="LptC_YrbK"/>
    <property type="match status" value="1"/>
</dbReference>
<evidence type="ECO:0000313" key="4">
    <source>
        <dbReference type="Proteomes" id="UP001628091"/>
    </source>
</evidence>
<evidence type="ECO:0000313" key="3">
    <source>
        <dbReference type="EMBL" id="GAB1580655.1"/>
    </source>
</evidence>
<keyword evidence="2" id="KW-0472">Membrane</keyword>
<dbReference type="InterPro" id="IPR010664">
    <property type="entry name" value="LipoPS_assembly_LptC-rel"/>
</dbReference>
<sequence>MNAKKNGLNRGAEASGGGATGTHMMDFGASEKSAEIFEAAQRHSGRVRVLKTALPVAALAIAGVFSWFTFLAAPSAPVTVKVGATETEDGKLVMTNPKLDGFTKENLPYSMTAARAIQDVANNGVITLENIDAELPLGPDDRAKIEAKSGIYDNANERLQLDKDFTVTTSSGLKAKLKSADVNISTGRITTDQPVDIQNGNAHISADKMQIQDDGEVLVFEDKVKLVIESPKEQKSDISVPGNDG</sequence>
<dbReference type="EMBL" id="BAAFZP010000001">
    <property type="protein sequence ID" value="GAB1580655.1"/>
    <property type="molecule type" value="Genomic_DNA"/>
</dbReference>
<keyword evidence="2" id="KW-0812">Transmembrane</keyword>
<dbReference type="Proteomes" id="UP001628091">
    <property type="component" value="Unassembled WGS sequence"/>
</dbReference>
<dbReference type="InterPro" id="IPR026265">
    <property type="entry name" value="LptC"/>
</dbReference>
<accession>A0ABQ0GVF5</accession>
<comment type="caution">
    <text evidence="3">The sequence shown here is derived from an EMBL/GenBank/DDBJ whole genome shotgun (WGS) entry which is preliminary data.</text>
</comment>
<protein>
    <submittedName>
        <fullName evidence="3">LPS export ABC transporter periplasmic protein LptC</fullName>
    </submittedName>
</protein>
<reference evidence="3 4" key="1">
    <citation type="submission" date="2024-10" db="EMBL/GenBank/DDBJ databases">
        <title>Isolation, draft genome sequencing and identification of Phyllobacterium sp. NSA23, isolated from leaf soil.</title>
        <authorList>
            <person name="Akita H."/>
        </authorList>
    </citation>
    <scope>NUCLEOTIDE SEQUENCE [LARGE SCALE GENOMIC DNA]</scope>
    <source>
        <strain evidence="3 4">NSA23</strain>
    </source>
</reference>
<feature type="region of interest" description="Disordered" evidence="1">
    <location>
        <begin position="1"/>
        <end position="25"/>
    </location>
</feature>
<evidence type="ECO:0000256" key="1">
    <source>
        <dbReference type="SAM" id="MobiDB-lite"/>
    </source>
</evidence>
<dbReference type="RefSeq" id="WP_407863621.1">
    <property type="nucleotide sequence ID" value="NZ_BAAFZP010000001.1"/>
</dbReference>
<organism evidence="3 4">
    <name type="scientific">Phyllobacterium phragmitis</name>
    <dbReference type="NCBI Taxonomy" id="2670329"/>
    <lineage>
        <taxon>Bacteria</taxon>
        <taxon>Pseudomonadati</taxon>
        <taxon>Pseudomonadota</taxon>
        <taxon>Alphaproteobacteria</taxon>
        <taxon>Hyphomicrobiales</taxon>
        <taxon>Phyllobacteriaceae</taxon>
        <taxon>Phyllobacterium</taxon>
    </lineage>
</organism>
<keyword evidence="2" id="KW-1133">Transmembrane helix</keyword>
<gene>
    <name evidence="3" type="primary">lptC</name>
    <name evidence="3" type="ORF">PPNSA23_05980</name>
</gene>
<dbReference type="Pfam" id="PF06835">
    <property type="entry name" value="LptC"/>
    <property type="match status" value="1"/>
</dbReference>
<evidence type="ECO:0000256" key="2">
    <source>
        <dbReference type="SAM" id="Phobius"/>
    </source>
</evidence>